<evidence type="ECO:0000256" key="1">
    <source>
        <dbReference type="ARBA" id="ARBA00004123"/>
    </source>
</evidence>
<name>A0A803N2T4_CHEQI</name>
<evidence type="ECO:0000256" key="4">
    <source>
        <dbReference type="ARBA" id="ARBA00023163"/>
    </source>
</evidence>
<evidence type="ECO:0000313" key="9">
    <source>
        <dbReference type="EnsemblPlants" id="AUR62039490-RA:cds"/>
    </source>
</evidence>
<evidence type="ECO:0000313" key="10">
    <source>
        <dbReference type="Proteomes" id="UP000596660"/>
    </source>
</evidence>
<comment type="subcellular location">
    <subcellularLocation>
        <location evidence="1 6">Nucleus</location>
    </subcellularLocation>
</comment>
<comment type="function">
    <text evidence="6">Transcriptional repressor that regulates multiple aspects of plant growth and development.</text>
</comment>
<dbReference type="Pfam" id="PF04844">
    <property type="entry name" value="Ovate"/>
    <property type="match status" value="1"/>
</dbReference>
<keyword evidence="2 6" id="KW-0678">Repressor</keyword>
<proteinExistence type="predicted"/>
<feature type="domain" description="OVATE" evidence="8">
    <location>
        <begin position="297"/>
        <end position="356"/>
    </location>
</feature>
<evidence type="ECO:0000256" key="3">
    <source>
        <dbReference type="ARBA" id="ARBA00023015"/>
    </source>
</evidence>
<dbReference type="Proteomes" id="UP000596660">
    <property type="component" value="Unplaced"/>
</dbReference>
<evidence type="ECO:0000256" key="7">
    <source>
        <dbReference type="SAM" id="MobiDB-lite"/>
    </source>
</evidence>
<dbReference type="AlphaFoldDB" id="A0A803N2T4"/>
<dbReference type="NCBIfam" id="TIGR01568">
    <property type="entry name" value="A_thal_3678"/>
    <property type="match status" value="1"/>
</dbReference>
<organism evidence="9 10">
    <name type="scientific">Chenopodium quinoa</name>
    <name type="common">Quinoa</name>
    <dbReference type="NCBI Taxonomy" id="63459"/>
    <lineage>
        <taxon>Eukaryota</taxon>
        <taxon>Viridiplantae</taxon>
        <taxon>Streptophyta</taxon>
        <taxon>Embryophyta</taxon>
        <taxon>Tracheophyta</taxon>
        <taxon>Spermatophyta</taxon>
        <taxon>Magnoliopsida</taxon>
        <taxon>eudicotyledons</taxon>
        <taxon>Gunneridae</taxon>
        <taxon>Pentapetalae</taxon>
        <taxon>Caryophyllales</taxon>
        <taxon>Chenopodiaceae</taxon>
        <taxon>Chenopodioideae</taxon>
        <taxon>Atripliceae</taxon>
        <taxon>Chenopodium</taxon>
    </lineage>
</organism>
<evidence type="ECO:0000256" key="2">
    <source>
        <dbReference type="ARBA" id="ARBA00022491"/>
    </source>
</evidence>
<protein>
    <recommendedName>
        <fullName evidence="6">Transcription repressor</fullName>
    </recommendedName>
    <alternativeName>
        <fullName evidence="6">Ovate family protein</fullName>
    </alternativeName>
</protein>
<evidence type="ECO:0000256" key="5">
    <source>
        <dbReference type="ARBA" id="ARBA00023242"/>
    </source>
</evidence>
<dbReference type="GO" id="GO:0005634">
    <property type="term" value="C:nucleus"/>
    <property type="evidence" value="ECO:0007669"/>
    <property type="project" value="UniProtKB-SubCell"/>
</dbReference>
<keyword evidence="5 6" id="KW-0539">Nucleus</keyword>
<feature type="region of interest" description="Disordered" evidence="7">
    <location>
        <begin position="17"/>
        <end position="52"/>
    </location>
</feature>
<dbReference type="EnsemblPlants" id="AUR62039490-RA">
    <property type="protein sequence ID" value="AUR62039490-RA:cds"/>
    <property type="gene ID" value="AUR62039490"/>
</dbReference>
<dbReference type="InterPro" id="IPR038933">
    <property type="entry name" value="Ovate"/>
</dbReference>
<dbReference type="GO" id="GO:0045892">
    <property type="term" value="P:negative regulation of DNA-templated transcription"/>
    <property type="evidence" value="ECO:0007669"/>
    <property type="project" value="UniProtKB-UniRule"/>
</dbReference>
<dbReference type="Gramene" id="AUR62039490-RA">
    <property type="protein sequence ID" value="AUR62039490-RA:cds"/>
    <property type="gene ID" value="AUR62039490"/>
</dbReference>
<keyword evidence="3 6" id="KW-0805">Transcription regulation</keyword>
<keyword evidence="4 6" id="KW-0804">Transcription</keyword>
<reference evidence="9" key="2">
    <citation type="submission" date="2021-03" db="UniProtKB">
        <authorList>
            <consortium name="EnsemblPlants"/>
        </authorList>
    </citation>
    <scope>IDENTIFICATION</scope>
</reference>
<reference evidence="9" key="1">
    <citation type="journal article" date="2017" name="Nature">
        <title>The genome of Chenopodium quinoa.</title>
        <authorList>
            <person name="Jarvis D.E."/>
            <person name="Ho Y.S."/>
            <person name="Lightfoot D.J."/>
            <person name="Schmoeckel S.M."/>
            <person name="Li B."/>
            <person name="Borm T.J.A."/>
            <person name="Ohyanagi H."/>
            <person name="Mineta K."/>
            <person name="Michell C.T."/>
            <person name="Saber N."/>
            <person name="Kharbatia N.M."/>
            <person name="Rupper R.R."/>
            <person name="Sharp A.R."/>
            <person name="Dally N."/>
            <person name="Boughton B.A."/>
            <person name="Woo Y.H."/>
            <person name="Gao G."/>
            <person name="Schijlen E.G.W.M."/>
            <person name="Guo X."/>
            <person name="Momin A.A."/>
            <person name="Negrao S."/>
            <person name="Al-Babili S."/>
            <person name="Gehring C."/>
            <person name="Roessner U."/>
            <person name="Jung C."/>
            <person name="Murphy K."/>
            <person name="Arold S.T."/>
            <person name="Gojobori T."/>
            <person name="van der Linden C.G."/>
            <person name="van Loo E.N."/>
            <person name="Jellen E.N."/>
            <person name="Maughan P.J."/>
            <person name="Tester M."/>
        </authorList>
    </citation>
    <scope>NUCLEOTIDE SEQUENCE [LARGE SCALE GENOMIC DNA]</scope>
    <source>
        <strain evidence="9">cv. PI 614886</strain>
    </source>
</reference>
<evidence type="ECO:0000256" key="6">
    <source>
        <dbReference type="RuleBase" id="RU367028"/>
    </source>
</evidence>
<evidence type="ECO:0000259" key="8">
    <source>
        <dbReference type="PROSITE" id="PS51754"/>
    </source>
</evidence>
<dbReference type="InterPro" id="IPR006458">
    <property type="entry name" value="Ovate_C"/>
</dbReference>
<dbReference type="PROSITE" id="PS51754">
    <property type="entry name" value="OVATE"/>
    <property type="match status" value="1"/>
</dbReference>
<sequence length="360" mass="41750">MISHVFPISWLSKFKRGDSPGSRIHKASQKEKQQQQSLQRVKSSSRATPKHPSYCLDSRFYTQDNDGFWRLSINEGSKGGRDDFVAPQNYFGNCKSNVKEGTEKKRIQKSKAVKAENLPGKDTVSMEAEKNESLQRTYRRIMEVTEELHRELDEVNGYRKSVEKELSEFELLPAMQMMGRADERLLNADSEKNPSAAFRDYGCYHHKTTDGNVQRSEWQKLKDAKIKEVLLKGEKQRKSFHVGRGSNKIRVSSPKTPSKMESCKIKALEDMKKAKTKKKMKELQLDNKAAELGSFAVVKTSRNPQQDFRDSMLEMIMEKRIRRAEELEELLACYLTLNADEYHDLIIKVFRQVWRELEEA</sequence>
<feature type="compositionally biased region" description="Low complexity" evidence="7">
    <location>
        <begin position="34"/>
        <end position="45"/>
    </location>
</feature>
<dbReference type="PANTHER" id="PTHR33057:SF82">
    <property type="entry name" value="TRANSCRIPTION REPRESSOR OFP5"/>
    <property type="match status" value="1"/>
</dbReference>
<accession>A0A803N2T4</accession>
<dbReference type="PANTHER" id="PTHR33057">
    <property type="entry name" value="TRANSCRIPTION REPRESSOR OFP7-RELATED"/>
    <property type="match status" value="1"/>
</dbReference>
<keyword evidence="10" id="KW-1185">Reference proteome</keyword>